<name>A0A8H6M178_9AGAR</name>
<gene>
    <name evidence="7" type="ORF">DFP72DRAFT_916209</name>
</gene>
<dbReference type="PANTHER" id="PTHR21576">
    <property type="entry name" value="UNCHARACTERIZED NODULIN-LIKE PROTEIN"/>
    <property type="match status" value="1"/>
</dbReference>
<feature type="transmembrane region" description="Helical" evidence="6">
    <location>
        <begin position="433"/>
        <end position="456"/>
    </location>
</feature>
<keyword evidence="3 6" id="KW-1133">Transmembrane helix</keyword>
<feature type="compositionally biased region" description="Basic and acidic residues" evidence="5">
    <location>
        <begin position="217"/>
        <end position="235"/>
    </location>
</feature>
<proteinExistence type="predicted"/>
<dbReference type="EMBL" id="JACGCI010000070">
    <property type="protein sequence ID" value="KAF6748536.1"/>
    <property type="molecule type" value="Genomic_DNA"/>
</dbReference>
<dbReference type="InterPro" id="IPR036259">
    <property type="entry name" value="MFS_trans_sf"/>
</dbReference>
<feature type="transmembrane region" description="Helical" evidence="6">
    <location>
        <begin position="328"/>
        <end position="346"/>
    </location>
</feature>
<evidence type="ECO:0000256" key="1">
    <source>
        <dbReference type="ARBA" id="ARBA00004141"/>
    </source>
</evidence>
<evidence type="ECO:0000313" key="7">
    <source>
        <dbReference type="EMBL" id="KAF6748536.1"/>
    </source>
</evidence>
<dbReference type="GO" id="GO:0022857">
    <property type="term" value="F:transmembrane transporter activity"/>
    <property type="evidence" value="ECO:0007669"/>
    <property type="project" value="InterPro"/>
</dbReference>
<comment type="subcellular location">
    <subcellularLocation>
        <location evidence="1">Membrane</location>
        <topology evidence="1">Multi-pass membrane protein</topology>
    </subcellularLocation>
</comment>
<keyword evidence="4 6" id="KW-0472">Membrane</keyword>
<evidence type="ECO:0000256" key="6">
    <source>
        <dbReference type="SAM" id="Phobius"/>
    </source>
</evidence>
<dbReference type="Pfam" id="PF07690">
    <property type="entry name" value="MFS_1"/>
    <property type="match status" value="1"/>
</dbReference>
<dbReference type="InterPro" id="IPR011701">
    <property type="entry name" value="MFS"/>
</dbReference>
<feature type="transmembrane region" description="Helical" evidence="6">
    <location>
        <begin position="51"/>
        <end position="70"/>
    </location>
</feature>
<feature type="region of interest" description="Disordered" evidence="5">
    <location>
        <begin position="212"/>
        <end position="303"/>
    </location>
</feature>
<dbReference type="AlphaFoldDB" id="A0A8H6M178"/>
<feature type="transmembrane region" description="Helical" evidence="6">
    <location>
        <begin position="113"/>
        <end position="131"/>
    </location>
</feature>
<feature type="transmembrane region" description="Helical" evidence="6">
    <location>
        <begin position="152"/>
        <end position="172"/>
    </location>
</feature>
<sequence>MTNSKIPAIYSLPRLTTLLTSLLVALASGTNYVYSAYAPQMGARLNITHTALNIVALAGNFGVYTTGPIWGRIVDTRGPRILLCSAFVFLLGGYMGIRYLYDRGLEKGQDSLGLLGFCALVVFSYLTGAGGNGGLTSSVNSTAKSFPDQMRGVTTGLVISGFGLSAFLFSTISRSFFAGNTSSFLFLLAVGTASPMILGFFLIKPIPLPPHEKHPHSHEPVPERAESGILERNDSRSPLLSGRGDEDDDEEDDSAPPSPRGYVAEAGLSPDHRRRERDVELSPQRHLRALPEDVERPTHTRDMSRGAALAHDVLPNIYGMKLWKSSDFYLLFSILSLLSGTGLMYINNVGSMSQALYAFKNPKYDPVEAARWQSTQVSSISLMNCAGRILIGVISDFGKNRFDIPRSYCLVLVSLACFISQIVTARVDHVADLWLASSVLGLGYGAVFSLLPTVCMEWFGMTHFSENWGYLSMSPMIAGNLFSLVFGWNLDRNDDPVDGKVVARMVPLPGAEIRCSKGVDCYVDSVYMTIGATFLALGLSVWAGFRDRRKVRNAMIKREMLRRGEGDDY</sequence>
<dbReference type="OrthoDB" id="410267at2759"/>
<evidence type="ECO:0000256" key="3">
    <source>
        <dbReference type="ARBA" id="ARBA00022989"/>
    </source>
</evidence>
<accession>A0A8H6M178</accession>
<feature type="compositionally biased region" description="Basic and acidic residues" evidence="5">
    <location>
        <begin position="289"/>
        <end position="303"/>
    </location>
</feature>
<feature type="transmembrane region" description="Helical" evidence="6">
    <location>
        <begin position="526"/>
        <end position="545"/>
    </location>
</feature>
<feature type="compositionally biased region" description="Basic and acidic residues" evidence="5">
    <location>
        <begin position="270"/>
        <end position="280"/>
    </location>
</feature>
<keyword evidence="8" id="KW-1185">Reference proteome</keyword>
<organism evidence="7 8">
    <name type="scientific">Ephemerocybe angulata</name>
    <dbReference type="NCBI Taxonomy" id="980116"/>
    <lineage>
        <taxon>Eukaryota</taxon>
        <taxon>Fungi</taxon>
        <taxon>Dikarya</taxon>
        <taxon>Basidiomycota</taxon>
        <taxon>Agaricomycotina</taxon>
        <taxon>Agaricomycetes</taxon>
        <taxon>Agaricomycetidae</taxon>
        <taxon>Agaricales</taxon>
        <taxon>Agaricineae</taxon>
        <taxon>Psathyrellaceae</taxon>
        <taxon>Ephemerocybe</taxon>
    </lineage>
</organism>
<feature type="transmembrane region" description="Helical" evidence="6">
    <location>
        <begin position="184"/>
        <end position="203"/>
    </location>
</feature>
<dbReference type="SUPFAM" id="SSF103473">
    <property type="entry name" value="MFS general substrate transporter"/>
    <property type="match status" value="1"/>
</dbReference>
<evidence type="ECO:0000256" key="5">
    <source>
        <dbReference type="SAM" id="MobiDB-lite"/>
    </source>
</evidence>
<protein>
    <submittedName>
        <fullName evidence="7">Major facilitator superfamily domain-containing protein</fullName>
    </submittedName>
</protein>
<dbReference type="Gene3D" id="1.20.1250.20">
    <property type="entry name" value="MFS general substrate transporter like domains"/>
    <property type="match status" value="2"/>
</dbReference>
<evidence type="ECO:0000313" key="8">
    <source>
        <dbReference type="Proteomes" id="UP000521943"/>
    </source>
</evidence>
<dbReference type="Proteomes" id="UP000521943">
    <property type="component" value="Unassembled WGS sequence"/>
</dbReference>
<dbReference type="GO" id="GO:0000329">
    <property type="term" value="C:fungal-type vacuole membrane"/>
    <property type="evidence" value="ECO:0007669"/>
    <property type="project" value="TreeGrafter"/>
</dbReference>
<feature type="transmembrane region" description="Helical" evidence="6">
    <location>
        <begin position="468"/>
        <end position="488"/>
    </location>
</feature>
<keyword evidence="2 6" id="KW-0812">Transmembrane</keyword>
<feature type="transmembrane region" description="Helical" evidence="6">
    <location>
        <begin position="82"/>
        <end position="101"/>
    </location>
</feature>
<feature type="compositionally biased region" description="Acidic residues" evidence="5">
    <location>
        <begin position="245"/>
        <end position="254"/>
    </location>
</feature>
<reference evidence="7 8" key="1">
    <citation type="submission" date="2020-07" db="EMBL/GenBank/DDBJ databases">
        <title>Comparative genomics of pyrophilous fungi reveals a link between fire events and developmental genes.</title>
        <authorList>
            <consortium name="DOE Joint Genome Institute"/>
            <person name="Steindorff A.S."/>
            <person name="Carver A."/>
            <person name="Calhoun S."/>
            <person name="Stillman K."/>
            <person name="Liu H."/>
            <person name="Lipzen A."/>
            <person name="Pangilinan J."/>
            <person name="Labutti K."/>
            <person name="Bruns T.D."/>
            <person name="Grigoriev I.V."/>
        </authorList>
    </citation>
    <scope>NUCLEOTIDE SEQUENCE [LARGE SCALE GENOMIC DNA]</scope>
    <source>
        <strain evidence="7 8">CBS 144469</strain>
    </source>
</reference>
<evidence type="ECO:0000256" key="2">
    <source>
        <dbReference type="ARBA" id="ARBA00022692"/>
    </source>
</evidence>
<comment type="caution">
    <text evidence="7">The sequence shown here is derived from an EMBL/GenBank/DDBJ whole genome shotgun (WGS) entry which is preliminary data.</text>
</comment>
<feature type="transmembrane region" description="Helical" evidence="6">
    <location>
        <begin position="407"/>
        <end position="427"/>
    </location>
</feature>
<dbReference type="PANTHER" id="PTHR21576:SF160">
    <property type="entry name" value="NODULIN-LIKE DOMAIN-CONTAINING PROTEIN"/>
    <property type="match status" value="1"/>
</dbReference>
<evidence type="ECO:0000256" key="4">
    <source>
        <dbReference type="ARBA" id="ARBA00023136"/>
    </source>
</evidence>